<dbReference type="OrthoDB" id="3847937at2759"/>
<name>A0A1V8THI4_9PEZI</name>
<accession>A0A1V8THI4</accession>
<evidence type="ECO:0000313" key="2">
    <source>
        <dbReference type="EMBL" id="OQO10820.1"/>
    </source>
</evidence>
<dbReference type="Proteomes" id="UP000192596">
    <property type="component" value="Unassembled WGS sequence"/>
</dbReference>
<keyword evidence="3" id="KW-1185">Reference proteome</keyword>
<evidence type="ECO:0000256" key="1">
    <source>
        <dbReference type="SAM" id="MobiDB-lite"/>
    </source>
</evidence>
<proteinExistence type="predicted"/>
<dbReference type="EMBL" id="NAJO01000008">
    <property type="protein sequence ID" value="OQO10820.1"/>
    <property type="molecule type" value="Genomic_DNA"/>
</dbReference>
<protein>
    <submittedName>
        <fullName evidence="2">Uncharacterized protein</fullName>
    </submittedName>
</protein>
<reference evidence="3" key="1">
    <citation type="submission" date="2017-03" db="EMBL/GenBank/DDBJ databases">
        <title>Genomes of endolithic fungi from Antarctica.</title>
        <authorList>
            <person name="Coleine C."/>
            <person name="Masonjones S."/>
            <person name="Stajich J.E."/>
        </authorList>
    </citation>
    <scope>NUCLEOTIDE SEQUENCE [LARGE SCALE GENOMIC DNA]</scope>
    <source>
        <strain evidence="3">CCFEE 5527</strain>
    </source>
</reference>
<organism evidence="2 3">
    <name type="scientific">Cryoendolithus antarcticus</name>
    <dbReference type="NCBI Taxonomy" id="1507870"/>
    <lineage>
        <taxon>Eukaryota</taxon>
        <taxon>Fungi</taxon>
        <taxon>Dikarya</taxon>
        <taxon>Ascomycota</taxon>
        <taxon>Pezizomycotina</taxon>
        <taxon>Dothideomycetes</taxon>
        <taxon>Dothideomycetidae</taxon>
        <taxon>Cladosporiales</taxon>
        <taxon>Cladosporiaceae</taxon>
        <taxon>Cryoendolithus</taxon>
    </lineage>
</organism>
<feature type="region of interest" description="Disordered" evidence="1">
    <location>
        <begin position="1"/>
        <end position="36"/>
    </location>
</feature>
<gene>
    <name evidence="2" type="ORF">B0A48_04120</name>
</gene>
<dbReference type="InParanoid" id="A0A1V8THI4"/>
<feature type="compositionally biased region" description="Basic and acidic residues" evidence="1">
    <location>
        <begin position="1"/>
        <end position="11"/>
    </location>
</feature>
<dbReference type="AlphaFoldDB" id="A0A1V8THI4"/>
<sequence>MPPNPQDDRPLPKIQVPPKRKTWKQTMDALKSAPKEEQRAYAESIRAMSAKAAALGEAERQKTRERLIAEAQEIRSRPDWISDPETLRRAAQDVLDNHKDLILGCTYCQEAAADRTAYYRRVKEFPPDLVFSSVAALEEHIVESTAATDGEYHEKLKIAGGWYDAVPTEPDHEEGKK</sequence>
<comment type="caution">
    <text evidence="2">The sequence shown here is derived from an EMBL/GenBank/DDBJ whole genome shotgun (WGS) entry which is preliminary data.</text>
</comment>
<evidence type="ECO:0000313" key="3">
    <source>
        <dbReference type="Proteomes" id="UP000192596"/>
    </source>
</evidence>